<dbReference type="AlphaFoldDB" id="A0A0C2WD22"/>
<name>A0A0C2WD22_AMAMK</name>
<dbReference type="OrthoDB" id="5362978at2759"/>
<dbReference type="EMBL" id="KN818319">
    <property type="protein sequence ID" value="KIL59237.1"/>
    <property type="molecule type" value="Genomic_DNA"/>
</dbReference>
<dbReference type="Proteomes" id="UP000054549">
    <property type="component" value="Unassembled WGS sequence"/>
</dbReference>
<keyword evidence="2" id="KW-1185">Reference proteome</keyword>
<accession>A0A0C2WD22</accession>
<feature type="non-terminal residue" evidence="1">
    <location>
        <position position="1"/>
    </location>
</feature>
<evidence type="ECO:0000313" key="2">
    <source>
        <dbReference type="Proteomes" id="UP000054549"/>
    </source>
</evidence>
<organism evidence="1 2">
    <name type="scientific">Amanita muscaria (strain Koide BX008)</name>
    <dbReference type="NCBI Taxonomy" id="946122"/>
    <lineage>
        <taxon>Eukaryota</taxon>
        <taxon>Fungi</taxon>
        <taxon>Dikarya</taxon>
        <taxon>Basidiomycota</taxon>
        <taxon>Agaricomycotina</taxon>
        <taxon>Agaricomycetes</taxon>
        <taxon>Agaricomycetidae</taxon>
        <taxon>Agaricales</taxon>
        <taxon>Pluteineae</taxon>
        <taxon>Amanitaceae</taxon>
        <taxon>Amanita</taxon>
    </lineage>
</organism>
<evidence type="ECO:0000313" key="1">
    <source>
        <dbReference type="EMBL" id="KIL59237.1"/>
    </source>
</evidence>
<reference evidence="1 2" key="1">
    <citation type="submission" date="2014-04" db="EMBL/GenBank/DDBJ databases">
        <title>Evolutionary Origins and Diversification of the Mycorrhizal Mutualists.</title>
        <authorList>
            <consortium name="DOE Joint Genome Institute"/>
            <consortium name="Mycorrhizal Genomics Consortium"/>
            <person name="Kohler A."/>
            <person name="Kuo A."/>
            <person name="Nagy L.G."/>
            <person name="Floudas D."/>
            <person name="Copeland A."/>
            <person name="Barry K.W."/>
            <person name="Cichocki N."/>
            <person name="Veneault-Fourrey C."/>
            <person name="LaButti K."/>
            <person name="Lindquist E.A."/>
            <person name="Lipzen A."/>
            <person name="Lundell T."/>
            <person name="Morin E."/>
            <person name="Murat C."/>
            <person name="Riley R."/>
            <person name="Ohm R."/>
            <person name="Sun H."/>
            <person name="Tunlid A."/>
            <person name="Henrissat B."/>
            <person name="Grigoriev I.V."/>
            <person name="Hibbett D.S."/>
            <person name="Martin F."/>
        </authorList>
    </citation>
    <scope>NUCLEOTIDE SEQUENCE [LARGE SCALE GENOMIC DNA]</scope>
    <source>
        <strain evidence="1 2">Koide BX008</strain>
    </source>
</reference>
<protein>
    <submittedName>
        <fullName evidence="1">Uncharacterized protein</fullName>
    </submittedName>
</protein>
<dbReference type="HOGENOM" id="CLU_176403_0_0_1"/>
<dbReference type="STRING" id="946122.A0A0C2WD22"/>
<proteinExistence type="predicted"/>
<sequence length="81" mass="8828">VIDACPLPVLHGVSAFGTKLCFYSITKAGLISPEYILASTQYVTDTAPVGRWNYDILTAEGEAELRRIVQVITTECAQLPQ</sequence>
<gene>
    <name evidence="1" type="ORF">M378DRAFT_85302</name>
</gene>
<dbReference type="InParanoid" id="A0A0C2WD22"/>